<reference evidence="1 2" key="1">
    <citation type="submission" date="2008-07" db="EMBL/GenBank/DDBJ databases">
        <authorList>
            <person name="Gonzalez J."/>
            <person name="Sokolova T."/>
            <person name="Ferriera S."/>
            <person name="Johnson J."/>
            <person name="Kravitz S."/>
            <person name="Beeson K."/>
            <person name="Sutton G."/>
            <person name="Rogers Y.-H."/>
            <person name="Friedman R."/>
            <person name="Frazier M."/>
            <person name="Venter J.C."/>
        </authorList>
    </citation>
    <scope>NUCLEOTIDE SEQUENCE [LARGE SCALE GENOMIC DNA]</scope>
    <source>
        <strain evidence="1 2">DSM 12653</strain>
    </source>
</reference>
<organism evidence="1 2">
    <name type="scientific">Caldanaerobacter subterraneus subsp. pacificus DSM 12653</name>
    <dbReference type="NCBI Taxonomy" id="391606"/>
    <lineage>
        <taxon>Bacteria</taxon>
        <taxon>Bacillati</taxon>
        <taxon>Bacillota</taxon>
        <taxon>Clostridia</taxon>
        <taxon>Thermoanaerobacterales</taxon>
        <taxon>Thermoanaerobacteraceae</taxon>
        <taxon>Caldanaerobacter</taxon>
    </lineage>
</organism>
<dbReference type="Proteomes" id="UP000010146">
    <property type="component" value="Unassembled WGS sequence"/>
</dbReference>
<dbReference type="AlphaFoldDB" id="A0A0F5PSP4"/>
<proteinExistence type="predicted"/>
<dbReference type="EMBL" id="ABXP02000017">
    <property type="protein sequence ID" value="KKC30839.1"/>
    <property type="molecule type" value="Genomic_DNA"/>
</dbReference>
<gene>
    <name evidence="1" type="ORF">CDSM653_00089</name>
</gene>
<accession>A0A0F5PSP4</accession>
<sequence length="46" mass="4911">MLGLKWGREGELLLSTPGVIPHGTRRNEEDSRFCIAADSGGAIKGN</sequence>
<comment type="caution">
    <text evidence="1">The sequence shown here is derived from an EMBL/GenBank/DDBJ whole genome shotgun (WGS) entry which is preliminary data.</text>
</comment>
<reference evidence="2" key="3">
    <citation type="submission" date="2015-02" db="EMBL/GenBank/DDBJ databases">
        <title>Genome analysis of three genomes within the thermophilic hydrogenogenic bacterial species Caldanaerobacter subterraneus.</title>
        <authorList>
            <person name="Sant'Anna F.H."/>
            <person name="Lebedinsky A."/>
            <person name="Sokolova T."/>
            <person name="Robb F.T."/>
            <person name="Gonzalez J.M."/>
        </authorList>
    </citation>
    <scope>NUCLEOTIDE SEQUENCE [LARGE SCALE GENOMIC DNA]</scope>
    <source>
        <strain evidence="2">DSM 12653</strain>
    </source>
</reference>
<name>A0A0F5PSP4_9THEO</name>
<protein>
    <submittedName>
        <fullName evidence="1">Uncharacterized protein</fullName>
    </submittedName>
</protein>
<reference evidence="1 2" key="2">
    <citation type="journal article" date="2015" name="BMC Genomics">
        <title>Analysis of three genomes within the thermophilic bacterial species Caldanaerobacter subterraneus with a focus on carbon monoxide dehydrogenase evolution and hydrolase diversity.</title>
        <authorList>
            <person name="Sant'Anna F.H."/>
            <person name="Lebedinsky A.V."/>
            <person name="Sokolova T.G."/>
            <person name="Robb F.T."/>
            <person name="Gonzalez J.M."/>
        </authorList>
    </citation>
    <scope>NUCLEOTIDE SEQUENCE [LARGE SCALE GENOMIC DNA]</scope>
    <source>
        <strain evidence="1 2">DSM 12653</strain>
    </source>
</reference>
<evidence type="ECO:0000313" key="1">
    <source>
        <dbReference type="EMBL" id="KKC30839.1"/>
    </source>
</evidence>
<evidence type="ECO:0000313" key="2">
    <source>
        <dbReference type="Proteomes" id="UP000010146"/>
    </source>
</evidence>